<dbReference type="HOGENOM" id="CLU_040078_3_0_1"/>
<dbReference type="Pfam" id="PF22622">
    <property type="entry name" value="MFE-2_hydrat-2_N"/>
    <property type="match status" value="1"/>
</dbReference>
<dbReference type="GO" id="GO:0005777">
    <property type="term" value="C:peroxisome"/>
    <property type="evidence" value="ECO:0007669"/>
    <property type="project" value="TreeGrafter"/>
</dbReference>
<gene>
    <name evidence="3" type="ORF">M408DRAFT_329939</name>
</gene>
<feature type="domain" description="MaoC-like" evidence="1">
    <location>
        <begin position="180"/>
        <end position="275"/>
    </location>
</feature>
<evidence type="ECO:0000313" key="3">
    <source>
        <dbReference type="EMBL" id="KIM27480.1"/>
    </source>
</evidence>
<reference evidence="4" key="2">
    <citation type="submission" date="2015-01" db="EMBL/GenBank/DDBJ databases">
        <title>Evolutionary Origins and Diversification of the Mycorrhizal Mutualists.</title>
        <authorList>
            <consortium name="DOE Joint Genome Institute"/>
            <consortium name="Mycorrhizal Genomics Consortium"/>
            <person name="Kohler A."/>
            <person name="Kuo A."/>
            <person name="Nagy L.G."/>
            <person name="Floudas D."/>
            <person name="Copeland A."/>
            <person name="Barry K.W."/>
            <person name="Cichocki N."/>
            <person name="Veneault-Fourrey C."/>
            <person name="LaButti K."/>
            <person name="Lindquist E.A."/>
            <person name="Lipzen A."/>
            <person name="Lundell T."/>
            <person name="Morin E."/>
            <person name="Murat C."/>
            <person name="Riley R."/>
            <person name="Ohm R."/>
            <person name="Sun H."/>
            <person name="Tunlid A."/>
            <person name="Henrissat B."/>
            <person name="Grigoriev I.V."/>
            <person name="Hibbett D.S."/>
            <person name="Martin F."/>
        </authorList>
    </citation>
    <scope>NUCLEOTIDE SEQUENCE [LARGE SCALE GENOMIC DNA]</scope>
    <source>
        <strain evidence="4">MAFF 305830</strain>
    </source>
</reference>
<dbReference type="Proteomes" id="UP000054097">
    <property type="component" value="Unassembled WGS sequence"/>
</dbReference>
<dbReference type="InterPro" id="IPR054357">
    <property type="entry name" value="MFE-2_N"/>
</dbReference>
<accession>A0A0C3ASE4</accession>
<name>A0A0C3ASE4_SERVB</name>
<evidence type="ECO:0000313" key="4">
    <source>
        <dbReference type="Proteomes" id="UP000054097"/>
    </source>
</evidence>
<proteinExistence type="predicted"/>
<dbReference type="CDD" id="cd03448">
    <property type="entry name" value="HDE_HSD"/>
    <property type="match status" value="1"/>
</dbReference>
<protein>
    <submittedName>
        <fullName evidence="3">Uncharacterized protein</fullName>
    </submittedName>
</protein>
<dbReference type="GO" id="GO:0044594">
    <property type="term" value="F:17-beta-hydroxysteroid dehydrogenase (NAD+) activity"/>
    <property type="evidence" value="ECO:0007669"/>
    <property type="project" value="TreeGrafter"/>
</dbReference>
<keyword evidence="4" id="KW-1185">Reference proteome</keyword>
<dbReference type="Gene3D" id="3.10.129.10">
    <property type="entry name" value="Hotdog Thioesterase"/>
    <property type="match status" value="2"/>
</dbReference>
<dbReference type="GO" id="GO:0003857">
    <property type="term" value="F:(3S)-3-hydroxyacyl-CoA dehydrogenase (NAD+) activity"/>
    <property type="evidence" value="ECO:0007669"/>
    <property type="project" value="TreeGrafter"/>
</dbReference>
<organism evidence="3 4">
    <name type="scientific">Serendipita vermifera MAFF 305830</name>
    <dbReference type="NCBI Taxonomy" id="933852"/>
    <lineage>
        <taxon>Eukaryota</taxon>
        <taxon>Fungi</taxon>
        <taxon>Dikarya</taxon>
        <taxon>Basidiomycota</taxon>
        <taxon>Agaricomycotina</taxon>
        <taxon>Agaricomycetes</taxon>
        <taxon>Sebacinales</taxon>
        <taxon>Serendipitaceae</taxon>
        <taxon>Serendipita</taxon>
    </lineage>
</organism>
<dbReference type="AlphaFoldDB" id="A0A0C3ASE4"/>
<dbReference type="SUPFAM" id="SSF54637">
    <property type="entry name" value="Thioesterase/thiol ester dehydrase-isomerase"/>
    <property type="match status" value="2"/>
</dbReference>
<evidence type="ECO:0000259" key="2">
    <source>
        <dbReference type="Pfam" id="PF22622"/>
    </source>
</evidence>
<dbReference type="GO" id="GO:0006635">
    <property type="term" value="P:fatty acid beta-oxidation"/>
    <property type="evidence" value="ECO:0007669"/>
    <property type="project" value="TreeGrafter"/>
</dbReference>
<evidence type="ECO:0000259" key="1">
    <source>
        <dbReference type="Pfam" id="PF01575"/>
    </source>
</evidence>
<dbReference type="PANTHER" id="PTHR13078">
    <property type="entry name" value="PEROXISOMAL MULTIFUNCTIONAL ENZYME TYPE 2-RELATED"/>
    <property type="match status" value="1"/>
</dbReference>
<dbReference type="PANTHER" id="PTHR13078:SF57">
    <property type="entry name" value="DEHYDRATASE, PUTATIVE (AFU_ORTHOLOGUE AFUA_5G00640)-RELATED"/>
    <property type="match status" value="1"/>
</dbReference>
<sequence>MAYDPAKAIGHSVPDKATRWNRRDVLLYAVGIGAKATDLNMVYELDPNFSVFPTFATVLNFRGTSQDVIDFNGAFKASPIPGLPPLEPSRVLHATMSVEILRELPPDSNGDGWKLTNRIIGIHENRSGIIIENEIMLVDPNGTPYTRMISGSFNIGAKALGKPFSKAIIRPPQAKLPPKDKAPDHVVRDGTTFEQAAVYRLSGDYNPLHIDPAIGKRAGFGGAILHGLSTYGTAARAIIAKVGGGDPRSLKAIGGRFTSPVKPGDSLEISIWEMGPGPNGTVEVAFACKDLTSGKMAISNGVAHVATKASSRL</sequence>
<dbReference type="GO" id="GO:0004300">
    <property type="term" value="F:enoyl-CoA hydratase activity"/>
    <property type="evidence" value="ECO:0007669"/>
    <property type="project" value="TreeGrafter"/>
</dbReference>
<feature type="domain" description="Peroxisomal multifunctional enzyme type 2-like N-terminal" evidence="2">
    <location>
        <begin position="20"/>
        <end position="143"/>
    </location>
</feature>
<dbReference type="OrthoDB" id="60204at2759"/>
<dbReference type="STRING" id="933852.A0A0C3ASE4"/>
<dbReference type="InterPro" id="IPR029069">
    <property type="entry name" value="HotDog_dom_sf"/>
</dbReference>
<dbReference type="InterPro" id="IPR002539">
    <property type="entry name" value="MaoC-like_dom"/>
</dbReference>
<dbReference type="Pfam" id="PF01575">
    <property type="entry name" value="MaoC_dehydratas"/>
    <property type="match status" value="1"/>
</dbReference>
<reference evidence="3 4" key="1">
    <citation type="submission" date="2014-04" db="EMBL/GenBank/DDBJ databases">
        <authorList>
            <consortium name="DOE Joint Genome Institute"/>
            <person name="Kuo A."/>
            <person name="Zuccaro A."/>
            <person name="Kohler A."/>
            <person name="Nagy L.G."/>
            <person name="Floudas D."/>
            <person name="Copeland A."/>
            <person name="Barry K.W."/>
            <person name="Cichocki N."/>
            <person name="Veneault-Fourrey C."/>
            <person name="LaButti K."/>
            <person name="Lindquist E.A."/>
            <person name="Lipzen A."/>
            <person name="Lundell T."/>
            <person name="Morin E."/>
            <person name="Murat C."/>
            <person name="Sun H."/>
            <person name="Tunlid A."/>
            <person name="Henrissat B."/>
            <person name="Grigoriev I.V."/>
            <person name="Hibbett D.S."/>
            <person name="Martin F."/>
            <person name="Nordberg H.P."/>
            <person name="Cantor M.N."/>
            <person name="Hua S.X."/>
        </authorList>
    </citation>
    <scope>NUCLEOTIDE SEQUENCE [LARGE SCALE GENOMIC DNA]</scope>
    <source>
        <strain evidence="3 4">MAFF 305830</strain>
    </source>
</reference>
<dbReference type="EMBL" id="KN824298">
    <property type="protein sequence ID" value="KIM27480.1"/>
    <property type="molecule type" value="Genomic_DNA"/>
</dbReference>